<evidence type="ECO:0000313" key="10">
    <source>
        <dbReference type="EMBL" id="KAE9347389.1"/>
    </source>
</evidence>
<evidence type="ECO:0000313" key="19">
    <source>
        <dbReference type="Proteomes" id="UP000486351"/>
    </source>
</evidence>
<proteinExistence type="predicted"/>
<evidence type="ECO:0000313" key="7">
    <source>
        <dbReference type="EMBL" id="KAE9233091.1"/>
    </source>
</evidence>
<dbReference type="Proteomes" id="UP000488956">
    <property type="component" value="Unassembled WGS sequence"/>
</dbReference>
<evidence type="ECO:0000313" key="14">
    <source>
        <dbReference type="Proteomes" id="UP000440367"/>
    </source>
</evidence>
<dbReference type="EMBL" id="QXFY01000340">
    <property type="protein sequence ID" value="KAE9347389.1"/>
    <property type="molecule type" value="Genomic_DNA"/>
</dbReference>
<dbReference type="Proteomes" id="UP000429523">
    <property type="component" value="Unassembled WGS sequence"/>
</dbReference>
<evidence type="ECO:0000313" key="15">
    <source>
        <dbReference type="Proteomes" id="UP000440732"/>
    </source>
</evidence>
<comment type="caution">
    <text evidence="2">The sequence shown here is derived from an EMBL/GenBank/DDBJ whole genome shotgun (WGS) entry which is preliminary data.</text>
</comment>
<dbReference type="EMBL" id="QXGE01000332">
    <property type="protein sequence ID" value="KAE9315709.1"/>
    <property type="molecule type" value="Genomic_DNA"/>
</dbReference>
<dbReference type="EMBL" id="QXGC01000222">
    <property type="protein sequence ID" value="KAE9244286.1"/>
    <property type="molecule type" value="Genomic_DNA"/>
</dbReference>
<reference evidence="17 18" key="1">
    <citation type="submission" date="2018-09" db="EMBL/GenBank/DDBJ databases">
        <title>Genomic investigation of the strawberry pathogen Phytophthora fragariae indicates pathogenicity is determined by transcriptional variation in three key races.</title>
        <authorList>
            <person name="Adams T.M."/>
            <person name="Armitage A.D."/>
            <person name="Sobczyk M.K."/>
            <person name="Bates H.J."/>
            <person name="Dunwell J.M."/>
            <person name="Nellist C.F."/>
            <person name="Harrison R.J."/>
        </authorList>
    </citation>
    <scope>NUCLEOTIDE SEQUENCE [LARGE SCALE GENOMIC DNA]</scope>
    <source>
        <strain evidence="9 13">A4</strain>
        <strain evidence="6 14">BC-1</strain>
        <strain evidence="8 18">BC-23</strain>
        <strain evidence="7 12">NOV-27</strain>
        <strain evidence="3 15">NOV-5</strain>
        <strain evidence="5 16">NOV-71</strain>
        <strain evidence="10 19">NOV-77</strain>
        <strain evidence="1 11">NOV-9</strain>
        <strain evidence="4 20">ONT-3</strain>
        <strain evidence="2 17">SCRP245</strain>
    </source>
</reference>
<evidence type="ECO:0000313" key="11">
    <source>
        <dbReference type="Proteomes" id="UP000429523"/>
    </source>
</evidence>
<keyword evidence="12" id="KW-1185">Reference proteome</keyword>
<name>A0A6A3MCE6_9STRA</name>
<dbReference type="EMBL" id="QXGF01000290">
    <property type="protein sequence ID" value="KAE8942764.1"/>
    <property type="molecule type" value="Genomic_DNA"/>
</dbReference>
<dbReference type="EMBL" id="QXGA01002598">
    <property type="protein sequence ID" value="KAE9094882.1"/>
    <property type="molecule type" value="Genomic_DNA"/>
</dbReference>
<evidence type="ECO:0000313" key="9">
    <source>
        <dbReference type="EMBL" id="KAE9315709.1"/>
    </source>
</evidence>
<evidence type="ECO:0000313" key="18">
    <source>
        <dbReference type="Proteomes" id="UP000476176"/>
    </source>
</evidence>
<organism evidence="2 17">
    <name type="scientific">Phytophthora fragariae</name>
    <dbReference type="NCBI Taxonomy" id="53985"/>
    <lineage>
        <taxon>Eukaryota</taxon>
        <taxon>Sar</taxon>
        <taxon>Stramenopiles</taxon>
        <taxon>Oomycota</taxon>
        <taxon>Peronosporomycetes</taxon>
        <taxon>Peronosporales</taxon>
        <taxon>Peronosporaceae</taxon>
        <taxon>Phytophthora</taxon>
    </lineage>
</organism>
<evidence type="ECO:0000313" key="20">
    <source>
        <dbReference type="Proteomes" id="UP000488956"/>
    </source>
</evidence>
<dbReference type="EMBL" id="QXFX01000340">
    <property type="protein sequence ID" value="KAE9119585.1"/>
    <property type="molecule type" value="Genomic_DNA"/>
</dbReference>
<dbReference type="Proteomes" id="UP000437068">
    <property type="component" value="Unassembled WGS sequence"/>
</dbReference>
<gene>
    <name evidence="9" type="ORF">PF001_g7668</name>
    <name evidence="6" type="ORF">PF002_g21394</name>
    <name evidence="8" type="ORF">PF004_g5743</name>
    <name evidence="7" type="ORF">PF005_g2464</name>
    <name evidence="3" type="ORF">PF006_g24122</name>
    <name evidence="5" type="ORF">PF007_g6809</name>
    <name evidence="10" type="ORF">PF008_g7818</name>
    <name evidence="1" type="ORF">PF009_g7502</name>
    <name evidence="4" type="ORF">PF010_g7812</name>
    <name evidence="2" type="ORF">PF011_g2021</name>
</gene>
<dbReference type="Proteomes" id="UP000440367">
    <property type="component" value="Unassembled WGS sequence"/>
</dbReference>
<evidence type="ECO:0000313" key="6">
    <source>
        <dbReference type="EMBL" id="KAE9201916.1"/>
    </source>
</evidence>
<evidence type="ECO:0000313" key="1">
    <source>
        <dbReference type="EMBL" id="KAE8942764.1"/>
    </source>
</evidence>
<protein>
    <submittedName>
        <fullName evidence="2">Uncharacterized protein</fullName>
    </submittedName>
</protein>
<sequence length="35" mass="3516">MGGAVVNALLQPTAVGTNHSFHALLSSLPPLALCD</sequence>
<evidence type="ECO:0000313" key="16">
    <source>
        <dbReference type="Proteomes" id="UP000441208"/>
    </source>
</evidence>
<dbReference type="Proteomes" id="UP000476176">
    <property type="component" value="Unassembled WGS sequence"/>
</dbReference>
<evidence type="ECO:0000313" key="17">
    <source>
        <dbReference type="Proteomes" id="UP000460718"/>
    </source>
</evidence>
<accession>A0A6A3MCE6</accession>
<dbReference type="Proteomes" id="UP000433483">
    <property type="component" value="Unassembled WGS sequence"/>
</dbReference>
<evidence type="ECO:0000313" key="3">
    <source>
        <dbReference type="EMBL" id="KAE9094882.1"/>
    </source>
</evidence>
<dbReference type="Proteomes" id="UP000460718">
    <property type="component" value="Unassembled WGS sequence"/>
</dbReference>
<dbReference type="EMBL" id="QXFW01000059">
    <property type="protein sequence ID" value="KAE9027500.1"/>
    <property type="molecule type" value="Genomic_DNA"/>
</dbReference>
<evidence type="ECO:0000313" key="12">
    <source>
        <dbReference type="Proteomes" id="UP000433483"/>
    </source>
</evidence>
<dbReference type="EMBL" id="QXGD01001638">
    <property type="protein sequence ID" value="KAE9201916.1"/>
    <property type="molecule type" value="Genomic_DNA"/>
</dbReference>
<dbReference type="Proteomes" id="UP000441208">
    <property type="component" value="Unassembled WGS sequence"/>
</dbReference>
<dbReference type="Proteomes" id="UP000440732">
    <property type="component" value="Unassembled WGS sequence"/>
</dbReference>
<dbReference type="EMBL" id="QXFZ01000261">
    <property type="protein sequence ID" value="KAE9124185.1"/>
    <property type="molecule type" value="Genomic_DNA"/>
</dbReference>
<dbReference type="AlphaFoldDB" id="A0A6A3MCE6"/>
<evidence type="ECO:0000313" key="8">
    <source>
        <dbReference type="EMBL" id="KAE9244286.1"/>
    </source>
</evidence>
<dbReference type="EMBL" id="QXGB01000067">
    <property type="protein sequence ID" value="KAE9233091.1"/>
    <property type="molecule type" value="Genomic_DNA"/>
</dbReference>
<dbReference type="Proteomes" id="UP000486351">
    <property type="component" value="Unassembled WGS sequence"/>
</dbReference>
<evidence type="ECO:0000313" key="5">
    <source>
        <dbReference type="EMBL" id="KAE9124185.1"/>
    </source>
</evidence>
<evidence type="ECO:0000313" key="13">
    <source>
        <dbReference type="Proteomes" id="UP000437068"/>
    </source>
</evidence>
<evidence type="ECO:0000313" key="2">
    <source>
        <dbReference type="EMBL" id="KAE9027500.1"/>
    </source>
</evidence>
<evidence type="ECO:0000313" key="4">
    <source>
        <dbReference type="EMBL" id="KAE9119585.1"/>
    </source>
</evidence>